<dbReference type="AlphaFoldDB" id="A0A654ZY81"/>
<accession>A0A654ZY81</accession>
<evidence type="ECO:0000313" key="3">
    <source>
        <dbReference type="Proteomes" id="UP000048948"/>
    </source>
</evidence>
<reference evidence="2 3" key="1">
    <citation type="submission" date="2015-03" db="EMBL/GenBank/DDBJ databases">
        <authorList>
            <consortium name="Pathogen Informatics"/>
        </authorList>
    </citation>
    <scope>NUCLEOTIDE SEQUENCE [LARGE SCALE GENOMIC DNA]</scope>
    <source>
        <strain evidence="2 3">Bir 172</strain>
    </source>
</reference>
<name>A0A654ZY81_MYCTX</name>
<feature type="compositionally biased region" description="Basic and acidic residues" evidence="1">
    <location>
        <begin position="143"/>
        <end position="157"/>
    </location>
</feature>
<evidence type="ECO:0000313" key="2">
    <source>
        <dbReference type="EMBL" id="CKR75031.1"/>
    </source>
</evidence>
<protein>
    <submittedName>
        <fullName evidence="2">Uncharacterized protein</fullName>
    </submittedName>
</protein>
<feature type="region of interest" description="Disordered" evidence="1">
    <location>
        <begin position="138"/>
        <end position="163"/>
    </location>
</feature>
<organism evidence="2 3">
    <name type="scientific">Mycobacterium tuberculosis</name>
    <dbReference type="NCBI Taxonomy" id="1773"/>
    <lineage>
        <taxon>Bacteria</taxon>
        <taxon>Bacillati</taxon>
        <taxon>Actinomycetota</taxon>
        <taxon>Actinomycetes</taxon>
        <taxon>Mycobacteriales</taxon>
        <taxon>Mycobacteriaceae</taxon>
        <taxon>Mycobacterium</taxon>
        <taxon>Mycobacterium tuberculosis complex</taxon>
    </lineage>
</organism>
<proteinExistence type="predicted"/>
<dbReference type="EMBL" id="CNGE01000063">
    <property type="protein sequence ID" value="CKR75031.1"/>
    <property type="molecule type" value="Genomic_DNA"/>
</dbReference>
<sequence>MKRPLGVRRQIAHGEPESIVGRSELGLVEQPRHVQRRPIDGQLLAEFFDPVMRQVEVHTPGERVKRLKMLDVDRERRVAAATALAARPFRAGDHRHGTRLGIGVGDAAFLAALGQMSQPLPGTLLQLEESLDRESPVACAGQRQDHVSHPLSRGDRRTTHRHTGIHHPEVGCQLADLPEGMDGISLGGHPELVDERSQGQPLVVDRGVVPLHHSELAHRPAWHRDFSGRQPITFGAIGICHLIRGVVLQRGQHHIGASAQMTFRQRTESTRDGGECVKVRTGFPRRIDRRTERVHVRVHIGTGQVGFLVPGRGGQHDIRHQRRRRHPEVDRHYQVELALWNVAVPHHIPGMHTVGGRVGLYVGVGAQQMPQEILAALARRADQVRPPDGEHPRPVDRVIRIGNRELQLVLGKLFGDVITHVAARGAGLVGDIETGPIELWIERAPAHRRGRGQQVHGVLAGEPAATHRAGKLVRAVAVVAPLVGVRIPVRRAGHLTRRPRPVGGHRHRLPPGQRTHLLLADVVRPPAAVASHRSGQHEQRQHRAVHDIAVEPVTDSAAHDDHRPSSGFGRVAGEFLGKPDCLRGRHTGDRLLPGRGVLLGSVVVAGRPFAGQPRTRHPVVGQHQIEHRAHQMLARPAHRHPTRHRLTVPVDGVKAGQRNQFSTAIAVDSLVHLHT</sequence>
<gene>
    <name evidence="2" type="ORF">ERS027646_00582</name>
</gene>
<dbReference type="Proteomes" id="UP000048948">
    <property type="component" value="Unassembled WGS sequence"/>
</dbReference>
<evidence type="ECO:0000256" key="1">
    <source>
        <dbReference type="SAM" id="MobiDB-lite"/>
    </source>
</evidence>